<sequence>MNTEISSESSGDSECVDTIDEVMATEDNDSQTWAQVIEDLDFNQMMNKLIEIKIFCQTIDKMQCILNTNYSVLNETIESLNHLDFNQTIDCKTFKISDHLITYYKTNDKYFHCLCTDCEYKSKNKNNLLSHQLIHSNIKQFKCDFNDCNESFKTTSNLFRHKKCVHLKEKRFKCNEENCGKSFTLKSNLIQHQCIHSVEKPFVCDFNGCNERYNRKTQLLHHKNSMHLNQRFICDVNDCHKKFTTKQTLILHKRCFHLKEKLFKCNEENCGKSFGQKKFLMQHKRRHSGEKPFFISTQKWLSFGE</sequence>
<dbReference type="SUPFAM" id="SSF57667">
    <property type="entry name" value="beta-beta-alpha zinc fingers"/>
    <property type="match status" value="4"/>
</dbReference>
<dbReference type="PROSITE" id="PS00028">
    <property type="entry name" value="ZINC_FINGER_C2H2_1"/>
    <property type="match status" value="5"/>
</dbReference>
<evidence type="ECO:0000256" key="7">
    <source>
        <dbReference type="ARBA" id="ARBA00023015"/>
    </source>
</evidence>
<evidence type="ECO:0000256" key="1">
    <source>
        <dbReference type="ARBA" id="ARBA00004123"/>
    </source>
</evidence>
<comment type="similarity">
    <text evidence="2">Belongs to the krueppel C2H2-type zinc-finger protein family.</text>
</comment>
<feature type="domain" description="C2H2-type" evidence="12">
    <location>
        <begin position="202"/>
        <end position="232"/>
    </location>
</feature>
<evidence type="ECO:0000256" key="11">
    <source>
        <dbReference type="PROSITE-ProRule" id="PRU00042"/>
    </source>
</evidence>
<keyword evidence="14" id="KW-1185">Reference proteome</keyword>
<dbReference type="InterPro" id="IPR051061">
    <property type="entry name" value="Zinc_finger_trans_reg"/>
</dbReference>
<evidence type="ECO:0000256" key="4">
    <source>
        <dbReference type="ARBA" id="ARBA00022737"/>
    </source>
</evidence>
<proteinExistence type="inferred from homology"/>
<evidence type="ECO:0000256" key="8">
    <source>
        <dbReference type="ARBA" id="ARBA00023125"/>
    </source>
</evidence>
<dbReference type="Proteomes" id="UP000759131">
    <property type="component" value="Unassembled WGS sequence"/>
</dbReference>
<feature type="domain" description="C2H2-type" evidence="12">
    <location>
        <begin position="141"/>
        <end position="171"/>
    </location>
</feature>
<feature type="domain" description="C2H2-type" evidence="12">
    <location>
        <begin position="263"/>
        <end position="292"/>
    </location>
</feature>
<organism evidence="13">
    <name type="scientific">Medioppia subpectinata</name>
    <dbReference type="NCBI Taxonomy" id="1979941"/>
    <lineage>
        <taxon>Eukaryota</taxon>
        <taxon>Metazoa</taxon>
        <taxon>Ecdysozoa</taxon>
        <taxon>Arthropoda</taxon>
        <taxon>Chelicerata</taxon>
        <taxon>Arachnida</taxon>
        <taxon>Acari</taxon>
        <taxon>Acariformes</taxon>
        <taxon>Sarcoptiformes</taxon>
        <taxon>Oribatida</taxon>
        <taxon>Brachypylina</taxon>
        <taxon>Oppioidea</taxon>
        <taxon>Oppiidae</taxon>
        <taxon>Medioppia</taxon>
    </lineage>
</organism>
<feature type="non-terminal residue" evidence="13">
    <location>
        <position position="1"/>
    </location>
</feature>
<keyword evidence="9" id="KW-0804">Transcription</keyword>
<dbReference type="GO" id="GO:0006357">
    <property type="term" value="P:regulation of transcription by RNA polymerase II"/>
    <property type="evidence" value="ECO:0007669"/>
    <property type="project" value="TreeGrafter"/>
</dbReference>
<dbReference type="PROSITE" id="PS50157">
    <property type="entry name" value="ZINC_FINGER_C2H2_2"/>
    <property type="match status" value="6"/>
</dbReference>
<evidence type="ECO:0000256" key="6">
    <source>
        <dbReference type="ARBA" id="ARBA00022833"/>
    </source>
</evidence>
<keyword evidence="10" id="KW-0539">Nucleus</keyword>
<keyword evidence="5 11" id="KW-0863">Zinc-finger</keyword>
<protein>
    <recommendedName>
        <fullName evidence="12">C2H2-type domain-containing protein</fullName>
    </recommendedName>
</protein>
<dbReference type="OrthoDB" id="6537702at2759"/>
<evidence type="ECO:0000259" key="12">
    <source>
        <dbReference type="PROSITE" id="PS50157"/>
    </source>
</evidence>
<dbReference type="GO" id="GO:0005634">
    <property type="term" value="C:nucleus"/>
    <property type="evidence" value="ECO:0007669"/>
    <property type="project" value="UniProtKB-SubCell"/>
</dbReference>
<dbReference type="SMART" id="SM00355">
    <property type="entry name" value="ZnF_C2H2"/>
    <property type="match status" value="6"/>
</dbReference>
<dbReference type="Gene3D" id="3.30.160.60">
    <property type="entry name" value="Classic Zinc Finger"/>
    <property type="match status" value="4"/>
</dbReference>
<evidence type="ECO:0000313" key="13">
    <source>
        <dbReference type="EMBL" id="CAD7638407.1"/>
    </source>
</evidence>
<dbReference type="PANTHER" id="PTHR46179">
    <property type="entry name" value="ZINC FINGER PROTEIN"/>
    <property type="match status" value="1"/>
</dbReference>
<feature type="domain" description="C2H2-type" evidence="12">
    <location>
        <begin position="111"/>
        <end position="140"/>
    </location>
</feature>
<keyword evidence="8" id="KW-0238">DNA-binding</keyword>
<evidence type="ECO:0000313" key="14">
    <source>
        <dbReference type="Proteomes" id="UP000759131"/>
    </source>
</evidence>
<evidence type="ECO:0000256" key="5">
    <source>
        <dbReference type="ARBA" id="ARBA00022771"/>
    </source>
</evidence>
<reference evidence="13" key="1">
    <citation type="submission" date="2020-11" db="EMBL/GenBank/DDBJ databases">
        <authorList>
            <person name="Tran Van P."/>
        </authorList>
    </citation>
    <scope>NUCLEOTIDE SEQUENCE</scope>
</reference>
<comment type="subcellular location">
    <subcellularLocation>
        <location evidence="1">Nucleus</location>
    </subcellularLocation>
</comment>
<keyword evidence="6" id="KW-0862">Zinc</keyword>
<gene>
    <name evidence="13" type="ORF">OSB1V03_LOCUS17373</name>
</gene>
<evidence type="ECO:0000256" key="2">
    <source>
        <dbReference type="ARBA" id="ARBA00006991"/>
    </source>
</evidence>
<dbReference type="InterPro" id="IPR036236">
    <property type="entry name" value="Znf_C2H2_sf"/>
</dbReference>
<dbReference type="PANTHER" id="PTHR46179:SF13">
    <property type="entry name" value="C2H2-TYPE DOMAIN-CONTAINING PROTEIN"/>
    <property type="match status" value="1"/>
</dbReference>
<dbReference type="EMBL" id="OC875372">
    <property type="protein sequence ID" value="CAD7638407.1"/>
    <property type="molecule type" value="Genomic_DNA"/>
</dbReference>
<name>A0A7R9LBC9_9ACAR</name>
<dbReference type="EMBL" id="CAJPIZ010020797">
    <property type="protein sequence ID" value="CAG2117420.1"/>
    <property type="molecule type" value="Genomic_DNA"/>
</dbReference>
<dbReference type="Pfam" id="PF00096">
    <property type="entry name" value="zf-C2H2"/>
    <property type="match status" value="2"/>
</dbReference>
<dbReference type="InterPro" id="IPR013087">
    <property type="entry name" value="Znf_C2H2_type"/>
</dbReference>
<dbReference type="GO" id="GO:0008270">
    <property type="term" value="F:zinc ion binding"/>
    <property type="evidence" value="ECO:0007669"/>
    <property type="project" value="UniProtKB-KW"/>
</dbReference>
<accession>A0A7R9LBC9</accession>
<dbReference type="AlphaFoldDB" id="A0A7R9LBC9"/>
<feature type="domain" description="C2H2-type" evidence="12">
    <location>
        <begin position="172"/>
        <end position="201"/>
    </location>
</feature>
<feature type="domain" description="C2H2-type" evidence="12">
    <location>
        <begin position="232"/>
        <end position="262"/>
    </location>
</feature>
<dbReference type="GO" id="GO:0003677">
    <property type="term" value="F:DNA binding"/>
    <property type="evidence" value="ECO:0007669"/>
    <property type="project" value="UniProtKB-KW"/>
</dbReference>
<evidence type="ECO:0000256" key="10">
    <source>
        <dbReference type="ARBA" id="ARBA00023242"/>
    </source>
</evidence>
<keyword evidence="7" id="KW-0805">Transcription regulation</keyword>
<dbReference type="FunFam" id="3.30.160.60:FF:000380">
    <property type="entry name" value="zinc finger protein 2 isoform X2"/>
    <property type="match status" value="1"/>
</dbReference>
<evidence type="ECO:0000256" key="9">
    <source>
        <dbReference type="ARBA" id="ARBA00023163"/>
    </source>
</evidence>
<keyword evidence="4" id="KW-0677">Repeat</keyword>
<keyword evidence="3" id="KW-0479">Metal-binding</keyword>
<evidence type="ECO:0000256" key="3">
    <source>
        <dbReference type="ARBA" id="ARBA00022723"/>
    </source>
</evidence>